<organism evidence="3 4">
    <name type="scientific">Actinoalloteichus fjordicus</name>
    <dbReference type="NCBI Taxonomy" id="1612552"/>
    <lineage>
        <taxon>Bacteria</taxon>
        <taxon>Bacillati</taxon>
        <taxon>Actinomycetota</taxon>
        <taxon>Actinomycetes</taxon>
        <taxon>Pseudonocardiales</taxon>
        <taxon>Pseudonocardiaceae</taxon>
        <taxon>Actinoalloteichus</taxon>
    </lineage>
</organism>
<feature type="chain" id="PRO_5042232246" evidence="2">
    <location>
        <begin position="32"/>
        <end position="158"/>
    </location>
</feature>
<reference evidence="4" key="1">
    <citation type="submission" date="2016-06" db="EMBL/GenBank/DDBJ databases">
        <title>Complete genome sequence of Actinoalloteichus fjordicus DSM 46855 (=ADI127-17), type strain of the new species Actinoalloteichus fjordicus.</title>
        <authorList>
            <person name="Ruckert C."/>
            <person name="Nouioui I."/>
            <person name="Willmese J."/>
            <person name="van Wezel G."/>
            <person name="Klenk H.-P."/>
            <person name="Kalinowski J."/>
            <person name="Zotchev S.B."/>
        </authorList>
    </citation>
    <scope>NUCLEOTIDE SEQUENCE [LARGE SCALE GENOMIC DNA]</scope>
    <source>
        <strain evidence="4">ADI127-7</strain>
    </source>
</reference>
<sequence>MCSRAVSSRRRLLVVLGFSALALAGCAPSSAEGSGMQVSSTPDLVATAAPEDPPVSACFVWGRGPEVVAVDEALQSCEPEVDGRAGPVVDAALLMSEVGQAVTDRKIRDLHPDVAEIADRSAETSAAPSCTRGLRPRVHDGRRAPRQATPDGVGGPHR</sequence>
<proteinExistence type="predicted"/>
<keyword evidence="2" id="KW-0732">Signal</keyword>
<evidence type="ECO:0000256" key="1">
    <source>
        <dbReference type="SAM" id="MobiDB-lite"/>
    </source>
</evidence>
<dbReference type="PROSITE" id="PS51257">
    <property type="entry name" value="PROKAR_LIPOPROTEIN"/>
    <property type="match status" value="1"/>
</dbReference>
<dbReference type="Proteomes" id="UP000185511">
    <property type="component" value="Chromosome"/>
</dbReference>
<gene>
    <name evidence="3" type="ORF">UA74_20895</name>
</gene>
<accession>A0AAC9PT24</accession>
<evidence type="ECO:0000256" key="2">
    <source>
        <dbReference type="SAM" id="SignalP"/>
    </source>
</evidence>
<evidence type="ECO:0000313" key="4">
    <source>
        <dbReference type="Proteomes" id="UP000185511"/>
    </source>
</evidence>
<name>A0AAC9PT24_9PSEU</name>
<dbReference type="EMBL" id="CP016076">
    <property type="protein sequence ID" value="APU16204.1"/>
    <property type="molecule type" value="Genomic_DNA"/>
</dbReference>
<feature type="signal peptide" evidence="2">
    <location>
        <begin position="1"/>
        <end position="31"/>
    </location>
</feature>
<feature type="region of interest" description="Disordered" evidence="1">
    <location>
        <begin position="119"/>
        <end position="158"/>
    </location>
</feature>
<protein>
    <submittedName>
        <fullName evidence="3">Uncharacterized protein</fullName>
    </submittedName>
</protein>
<dbReference type="AlphaFoldDB" id="A0AAC9PT24"/>
<evidence type="ECO:0000313" key="3">
    <source>
        <dbReference type="EMBL" id="APU16204.1"/>
    </source>
</evidence>
<keyword evidence="4" id="KW-1185">Reference proteome</keyword>
<dbReference type="KEGG" id="acad:UA74_20895"/>